<feature type="region of interest" description="Disordered" evidence="1">
    <location>
        <begin position="313"/>
        <end position="343"/>
    </location>
</feature>
<name>A0A024G3T2_9STRA</name>
<feature type="region of interest" description="Disordered" evidence="1">
    <location>
        <begin position="731"/>
        <end position="804"/>
    </location>
</feature>
<sequence length="804" mass="90707">MYANTPRKLTGYSRDFTDSPKSPEWSAKQSFRESTAHCSTCSTKISRLKRRYRCRSCNCVACHSCAPKLFALMDSGECVACNGRVQNKDNRSVLQPFDESECQSRLRLFESDDKDEWFSDEMYSQQKNVSVPDIAPNQARIERPITPKATEAVISRNAFNDTARSIMRQAVLQDASPLHTRSKKTEKGGLRRTLRRIFGFNTSKPKSINTRVKMQDTQAKVETPSSLIAPVESKVEIVLADQHLLDSVDSVGSVESAPVKLQRRDTFENLFDFDSLDITISTEQQKSSAWDKISQSTDHPEVLTQFTQCRSSFDDSTAPSLRNKDNSAPGAEPYKTLSTRSDPIDQLSLDMDISYTQSDVSSEICKESSEPESQVEASHRHGVATPKNADEDTQRLADKVLALEKELALLKEMVQSDIHQTSSKSKTTRSHHIENEDFIETGIRSTSYDALFEVESTETSTKVEKPTIQVYDRSNSFLNYEEGNAQRSPKAKESIVQTKRDSKSAGLFEDEDSQSLTEIEEPAIQAYNRSYSSVAFEEENTPTLTQADGARMQNGRSSISVTLFEEEILEDIHQEEKPKLLPFSADNDDSEGHSEEEIDWSRIRRARQPLGNGSLNADGIKSSQGASLNEATESATKEEFSVFSDGFDPLDHLDDDLLLRVQRPAKTFTHLVQKESVEKPRLKVVSSSRLQESLPREIKTKAEDSAQSIDLMDSSLQIEYDESWNQMLQEEKERKKKSQLRQYRKKQSGLHATSRSTRRRQIASLSDDSLSEPLAILPPVSTKLELGKKSKGNRNSRHRNQIDR</sequence>
<dbReference type="AlphaFoldDB" id="A0A024G3T2"/>
<dbReference type="SUPFAM" id="SSF57903">
    <property type="entry name" value="FYVE/PHD zinc finger"/>
    <property type="match status" value="1"/>
</dbReference>
<feature type="region of interest" description="Disordered" evidence="1">
    <location>
        <begin position="1"/>
        <end position="27"/>
    </location>
</feature>
<evidence type="ECO:0000313" key="2">
    <source>
        <dbReference type="EMBL" id="CCI40959.1"/>
    </source>
</evidence>
<dbReference type="InterPro" id="IPR011011">
    <property type="entry name" value="Znf_FYVE_PHD"/>
</dbReference>
<reference evidence="2 3" key="1">
    <citation type="submission" date="2012-05" db="EMBL/GenBank/DDBJ databases">
        <title>Recombination and specialization in a pathogen metapopulation.</title>
        <authorList>
            <person name="Gardiner A."/>
            <person name="Kemen E."/>
            <person name="Schultz-Larsen T."/>
            <person name="MacLean D."/>
            <person name="Van Oosterhout C."/>
            <person name="Jones J.D.G."/>
        </authorList>
    </citation>
    <scope>NUCLEOTIDE SEQUENCE [LARGE SCALE GENOMIC DNA]</scope>
    <source>
        <strain evidence="2 3">Ac Nc2</strain>
    </source>
</reference>
<evidence type="ECO:0000313" key="3">
    <source>
        <dbReference type="Proteomes" id="UP000053237"/>
    </source>
</evidence>
<gene>
    <name evidence="2" type="ORF">BN9_017430</name>
</gene>
<feature type="compositionally biased region" description="Basic and acidic residues" evidence="1">
    <location>
        <begin position="590"/>
        <end position="602"/>
    </location>
</feature>
<dbReference type="EMBL" id="CAIX01000013">
    <property type="protein sequence ID" value="CCI40959.1"/>
    <property type="molecule type" value="Genomic_DNA"/>
</dbReference>
<dbReference type="CDD" id="cd00065">
    <property type="entry name" value="FYVE_like_SF"/>
    <property type="match status" value="1"/>
</dbReference>
<evidence type="ECO:0000256" key="1">
    <source>
        <dbReference type="SAM" id="MobiDB-lite"/>
    </source>
</evidence>
<feature type="compositionally biased region" description="Basic residues" evidence="1">
    <location>
        <begin position="734"/>
        <end position="748"/>
    </location>
</feature>
<dbReference type="Proteomes" id="UP000053237">
    <property type="component" value="Unassembled WGS sequence"/>
</dbReference>
<feature type="region of interest" description="Disordered" evidence="1">
    <location>
        <begin position="575"/>
        <end position="633"/>
    </location>
</feature>
<protein>
    <submittedName>
        <fullName evidence="2">Uncharacterized protein</fullName>
    </submittedName>
</protein>
<accession>A0A024G3T2</accession>
<organism evidence="2 3">
    <name type="scientific">Albugo candida</name>
    <dbReference type="NCBI Taxonomy" id="65357"/>
    <lineage>
        <taxon>Eukaryota</taxon>
        <taxon>Sar</taxon>
        <taxon>Stramenopiles</taxon>
        <taxon>Oomycota</taxon>
        <taxon>Peronosporomycetes</taxon>
        <taxon>Albuginales</taxon>
        <taxon>Albuginaceae</taxon>
        <taxon>Albugo</taxon>
    </lineage>
</organism>
<feature type="compositionally biased region" description="Polar residues" evidence="1">
    <location>
        <begin position="611"/>
        <end position="633"/>
    </location>
</feature>
<proteinExistence type="predicted"/>
<comment type="caution">
    <text evidence="2">The sequence shown here is derived from an EMBL/GenBank/DDBJ whole genome shotgun (WGS) entry which is preliminary data.</text>
</comment>
<dbReference type="InParanoid" id="A0A024G3T2"/>
<feature type="region of interest" description="Disordered" evidence="1">
    <location>
        <begin position="360"/>
        <end position="392"/>
    </location>
</feature>
<feature type="compositionally biased region" description="Basic residues" evidence="1">
    <location>
        <begin position="789"/>
        <end position="804"/>
    </location>
</feature>
<keyword evidence="3" id="KW-1185">Reference proteome</keyword>